<keyword evidence="7" id="KW-1015">Disulfide bond</keyword>
<comment type="similarity">
    <text evidence="2">Belongs to the fucolectin family.</text>
</comment>
<dbReference type="GO" id="GO:0046872">
    <property type="term" value="F:metal ion binding"/>
    <property type="evidence" value="ECO:0007669"/>
    <property type="project" value="UniProtKB-KW"/>
</dbReference>
<keyword evidence="5" id="KW-0430">Lectin</keyword>
<keyword evidence="4" id="KW-0479">Metal-binding</keyword>
<evidence type="ECO:0000256" key="1">
    <source>
        <dbReference type="ARBA" id="ARBA00002219"/>
    </source>
</evidence>
<organism evidence="9 10">
    <name type="scientific">Nematostella vectensis</name>
    <name type="common">Starlet sea anemone</name>
    <dbReference type="NCBI Taxonomy" id="45351"/>
    <lineage>
        <taxon>Eukaryota</taxon>
        <taxon>Metazoa</taxon>
        <taxon>Cnidaria</taxon>
        <taxon>Anthozoa</taxon>
        <taxon>Hexacorallia</taxon>
        <taxon>Actiniaria</taxon>
        <taxon>Edwardsiidae</taxon>
        <taxon>Nematostella</taxon>
    </lineage>
</organism>
<feature type="domain" description="F5/8 type C" evidence="8">
    <location>
        <begin position="1"/>
        <end position="132"/>
    </location>
</feature>
<dbReference type="EMBL" id="DS470666">
    <property type="protein sequence ID" value="EDO29350.1"/>
    <property type="molecule type" value="Genomic_DNA"/>
</dbReference>
<reference evidence="9 10" key="1">
    <citation type="journal article" date="2007" name="Science">
        <title>Sea anemone genome reveals ancestral eumetazoan gene repertoire and genomic organization.</title>
        <authorList>
            <person name="Putnam N.H."/>
            <person name="Srivastava M."/>
            <person name="Hellsten U."/>
            <person name="Dirks B."/>
            <person name="Chapman J."/>
            <person name="Salamov A."/>
            <person name="Terry A."/>
            <person name="Shapiro H."/>
            <person name="Lindquist E."/>
            <person name="Kapitonov V.V."/>
            <person name="Jurka J."/>
            <person name="Genikhovich G."/>
            <person name="Grigoriev I.V."/>
            <person name="Lucas S.M."/>
            <person name="Steele R.E."/>
            <person name="Finnerty J.R."/>
            <person name="Technau U."/>
            <person name="Martindale M.Q."/>
            <person name="Rokhsar D.S."/>
        </authorList>
    </citation>
    <scope>NUCLEOTIDE SEQUENCE [LARGE SCALE GENOMIC DNA]</scope>
    <source>
        <strain evidence="10">CH2 X CH6</strain>
    </source>
</reference>
<evidence type="ECO:0000256" key="5">
    <source>
        <dbReference type="ARBA" id="ARBA00022734"/>
    </source>
</evidence>
<dbReference type="GO" id="GO:0010185">
    <property type="term" value="P:regulation of cellular defense response"/>
    <property type="evidence" value="ECO:0007669"/>
    <property type="project" value="UniProtKB-ARBA"/>
</dbReference>
<dbReference type="PROSITE" id="PS50022">
    <property type="entry name" value="FA58C_3"/>
    <property type="match status" value="1"/>
</dbReference>
<dbReference type="InterPro" id="IPR051941">
    <property type="entry name" value="BG_Antigen-Binding_Lectin"/>
</dbReference>
<keyword evidence="10" id="KW-1185">Reference proteome</keyword>
<dbReference type="AlphaFoldDB" id="A7T3W3"/>
<evidence type="ECO:0000256" key="7">
    <source>
        <dbReference type="ARBA" id="ARBA00023157"/>
    </source>
</evidence>
<name>A7T3W3_NEMVE</name>
<comment type="subunit">
    <text evidence="3">Homotrimer.</text>
</comment>
<evidence type="ECO:0000313" key="9">
    <source>
        <dbReference type="EMBL" id="EDO29350.1"/>
    </source>
</evidence>
<evidence type="ECO:0000256" key="2">
    <source>
        <dbReference type="ARBA" id="ARBA00010147"/>
    </source>
</evidence>
<accession>A7T3W3</accession>
<dbReference type="KEGG" id="nve:5499907"/>
<dbReference type="InterPro" id="IPR000421">
    <property type="entry name" value="FA58C"/>
</dbReference>
<sequence>MQSSTDHGGVPSRAVDGDRNSAWARGSCTHTYGEAAPWWQVDLGTTKSIAEVLIVARGGGGVERLWSNTFELLIGDQSNGLNPKCGDRHAVLPYDMISIECNPRMSGRYIRIVLITASSDFLTLCEVEVYTD</sequence>
<dbReference type="Gene3D" id="2.60.120.260">
    <property type="entry name" value="Galactose-binding domain-like"/>
    <property type="match status" value="1"/>
</dbReference>
<comment type="function">
    <text evidence="1">Acts as a defensive agent. Recognizes blood group fucosylated oligosaccharides including A, B, H and Lewis B-type antigens. Does not recognize Lewis A antigen and has low affinity for monovalent haptens.</text>
</comment>
<dbReference type="Pfam" id="PF22633">
    <property type="entry name" value="F5_F8_type_C_2"/>
    <property type="match status" value="1"/>
</dbReference>
<dbReference type="OMA" id="FQGYPLP"/>
<dbReference type="GO" id="GO:0001868">
    <property type="term" value="P:regulation of complement activation, lectin pathway"/>
    <property type="evidence" value="ECO:0007669"/>
    <property type="project" value="UniProtKB-ARBA"/>
</dbReference>
<evidence type="ECO:0000313" key="10">
    <source>
        <dbReference type="Proteomes" id="UP000001593"/>
    </source>
</evidence>
<proteinExistence type="inferred from homology"/>
<evidence type="ECO:0000259" key="8">
    <source>
        <dbReference type="PROSITE" id="PS50022"/>
    </source>
</evidence>
<gene>
    <name evidence="9" type="ORF">NEMVEDRAFT_v1g144857</name>
</gene>
<dbReference type="Proteomes" id="UP000001593">
    <property type="component" value="Unassembled WGS sequence"/>
</dbReference>
<dbReference type="SMART" id="SM00607">
    <property type="entry name" value="FTP"/>
    <property type="match status" value="1"/>
</dbReference>
<evidence type="ECO:0000256" key="4">
    <source>
        <dbReference type="ARBA" id="ARBA00022723"/>
    </source>
</evidence>
<dbReference type="InterPro" id="IPR006585">
    <property type="entry name" value="FTP1"/>
</dbReference>
<dbReference type="HOGENOM" id="CLU_072164_2_1_1"/>
<feature type="non-terminal residue" evidence="9">
    <location>
        <position position="1"/>
    </location>
</feature>
<dbReference type="SUPFAM" id="SSF49785">
    <property type="entry name" value="Galactose-binding domain-like"/>
    <property type="match status" value="1"/>
</dbReference>
<dbReference type="PANTHER" id="PTHR45713">
    <property type="entry name" value="FTP DOMAIN-CONTAINING PROTEIN"/>
    <property type="match status" value="1"/>
</dbReference>
<evidence type="ECO:0000256" key="3">
    <source>
        <dbReference type="ARBA" id="ARBA00011233"/>
    </source>
</evidence>
<dbReference type="InterPro" id="IPR008979">
    <property type="entry name" value="Galactose-bd-like_sf"/>
</dbReference>
<dbReference type="GO" id="GO:0042806">
    <property type="term" value="F:fucose binding"/>
    <property type="evidence" value="ECO:0007669"/>
    <property type="project" value="UniProtKB-ARBA"/>
</dbReference>
<dbReference type="PhylomeDB" id="A7T3W3"/>
<protein>
    <recommendedName>
        <fullName evidence="8">F5/8 type C domain-containing protein</fullName>
    </recommendedName>
</protein>
<dbReference type="InParanoid" id="A7T3W3"/>
<dbReference type="PANTHER" id="PTHR45713:SF6">
    <property type="entry name" value="F5_8 TYPE C DOMAIN-CONTAINING PROTEIN"/>
    <property type="match status" value="1"/>
</dbReference>
<evidence type="ECO:0000256" key="6">
    <source>
        <dbReference type="ARBA" id="ARBA00022837"/>
    </source>
</evidence>
<keyword evidence="6" id="KW-0106">Calcium</keyword>